<dbReference type="RefSeq" id="XP_062726584.1">
    <property type="nucleotide sequence ID" value="XM_062867650.1"/>
</dbReference>
<feature type="signal peptide" evidence="11">
    <location>
        <begin position="1"/>
        <end position="16"/>
    </location>
</feature>
<evidence type="ECO:0000256" key="9">
    <source>
        <dbReference type="PROSITE-ProRule" id="PRU01356"/>
    </source>
</evidence>
<evidence type="ECO:0000259" key="12">
    <source>
        <dbReference type="PROSITE" id="PS52012"/>
    </source>
</evidence>
<comment type="caution">
    <text evidence="9">Lacks conserved residue(s) required for the propagation of feature annotation.</text>
</comment>
<evidence type="ECO:0000256" key="7">
    <source>
        <dbReference type="ARBA" id="ARBA00023157"/>
    </source>
</evidence>
<comment type="subcellular location">
    <subcellularLocation>
        <location evidence="1">Membrane</location>
        <topology evidence="1">Lipid-anchor</topology>
        <topology evidence="1">GPI-anchor</topology>
    </subcellularLocation>
    <subcellularLocation>
        <location evidence="2">Secreted</location>
    </subcellularLocation>
</comment>
<feature type="region of interest" description="Disordered" evidence="10">
    <location>
        <begin position="190"/>
        <end position="298"/>
    </location>
</feature>
<keyword evidence="9" id="KW-0408">Iron</keyword>
<keyword evidence="4" id="KW-0964">Secreted</keyword>
<dbReference type="InterPro" id="IPR008427">
    <property type="entry name" value="Extracellular_membr_CFEM_dom"/>
</dbReference>
<proteinExistence type="inferred from homology"/>
<dbReference type="GeneID" id="87886479"/>
<accession>A0AAJ0M6K6</accession>
<keyword evidence="5" id="KW-0472">Membrane</keyword>
<keyword evidence="9" id="KW-0479">Metal-binding</keyword>
<keyword evidence="5" id="KW-0325">Glycoprotein</keyword>
<evidence type="ECO:0000256" key="4">
    <source>
        <dbReference type="ARBA" id="ARBA00022525"/>
    </source>
</evidence>
<evidence type="ECO:0000313" key="14">
    <source>
        <dbReference type="Proteomes" id="UP001273166"/>
    </source>
</evidence>
<keyword evidence="6 11" id="KW-0732">Signal</keyword>
<dbReference type="PROSITE" id="PS52012">
    <property type="entry name" value="CFEM"/>
    <property type="match status" value="1"/>
</dbReference>
<feature type="compositionally biased region" description="Low complexity" evidence="10">
    <location>
        <begin position="356"/>
        <end position="389"/>
    </location>
</feature>
<evidence type="ECO:0000313" key="13">
    <source>
        <dbReference type="EMBL" id="KAK3310804.1"/>
    </source>
</evidence>
<feature type="chain" id="PRO_5042545327" description="CFEM domain-containing protein" evidence="11">
    <location>
        <begin position="17"/>
        <end position="757"/>
    </location>
</feature>
<feature type="binding site" description="axial binding residue" evidence="9">
    <location>
        <position position="537"/>
    </location>
    <ligand>
        <name>heme</name>
        <dbReference type="ChEBI" id="CHEBI:30413"/>
    </ligand>
    <ligandPart>
        <name>Fe</name>
        <dbReference type="ChEBI" id="CHEBI:18248"/>
    </ligandPart>
</feature>
<feature type="domain" description="CFEM" evidence="12">
    <location>
        <begin position="490"/>
        <end position="603"/>
    </location>
</feature>
<dbReference type="AlphaFoldDB" id="A0AAJ0M6K6"/>
<keyword evidence="9" id="KW-0349">Heme</keyword>
<sequence>MKNFVPVLALAAGVTATFDRAPPFTCPSNTDNKCTEKQLPGFSWLDLNFGDFSQYGDFNFRGWKCEEDAQAKKSRFAPRTFGKKVIGGTCHSEKHKSPSFGCGANIDKFSLGSIHVKPEFDCDLEFHYDMPDGSTCKHRSRCSKSGTTVRNSQCGGAKNVTIVFPPQPNKPKPSCSIQVPTISFDCSTAQTTKTRTSKTKTKTKTTEALTTTAPAVGTTTTSEAEASSTSTSPAETISSVAPGSTSTSEAPQVTSTASVPGAESSTATVPGQESSTKPAEGSSTSEAPATSSPVTKTVTTSYDSTSTIFTTSIQTITSCAPTVTNCPANSVTTTIVTIPVSTTICPVTETQTIIESSPVTVPGSGPSASASVSIPGSGPSGSASVSVPAQESSTKPAQGDSTSEVSPATSSPVTKTITTSYDSTSTIFTTSIQTITSCAPTVTNCPANSVVTTIVTIPVSTTICPVTETQTVVESSPVTVPGSGPSGSPSASTPVAGGSSSSAVSSVAPVETLPCPGVVPSCLNTFLFTTGCSSNTDAECYCPDATFVKNVYDCLYAHGETDEIVAEAIAYFQGICGKFVNDNPAIVTGPSVTSYITVTATPTAAVPVTTVVVDVTTVVPCTNDAGEVIPSSSTTVTVSTSMTVPQIGFTTAPAGGVDVIPITSAPAAPGSGSGAETSALAPVPGAQTSVPAGGAGGAVTTAPAATAPGAGSSVTVPTGTGSLRPSASSPVVIAGSGRVGASFGLAAVVAFVAAVAL</sequence>
<feature type="compositionally biased region" description="Low complexity" evidence="10">
    <location>
        <begin position="278"/>
        <end position="298"/>
    </location>
</feature>
<keyword evidence="14" id="KW-1185">Reference proteome</keyword>
<reference evidence="13" key="2">
    <citation type="submission" date="2023-06" db="EMBL/GenBank/DDBJ databases">
        <authorList>
            <consortium name="Lawrence Berkeley National Laboratory"/>
            <person name="Mondo S.J."/>
            <person name="Hensen N."/>
            <person name="Bonometti L."/>
            <person name="Westerberg I."/>
            <person name="Brannstrom I.O."/>
            <person name="Guillou S."/>
            <person name="Cros-Aarteil S."/>
            <person name="Calhoun S."/>
            <person name="Haridas S."/>
            <person name="Kuo A."/>
            <person name="Pangilinan J."/>
            <person name="Riley R."/>
            <person name="Labutti K."/>
            <person name="Andreopoulos B."/>
            <person name="Lipzen A."/>
            <person name="Chen C."/>
            <person name="Yanf M."/>
            <person name="Daum C."/>
            <person name="Ng V."/>
            <person name="Clum A."/>
            <person name="Steindorff A."/>
            <person name="Ohm R."/>
            <person name="Martin F."/>
            <person name="Silar P."/>
            <person name="Natvig D."/>
            <person name="Lalanne C."/>
            <person name="Gautier V."/>
            <person name="Ament-Velasquez S.L."/>
            <person name="Kruys A."/>
            <person name="Hutchinson M.I."/>
            <person name="Powell A.J."/>
            <person name="Barry K."/>
            <person name="Miller A.N."/>
            <person name="Grigoriev I.V."/>
            <person name="Debuchy R."/>
            <person name="Gladieux P."/>
            <person name="Thoren M.H."/>
            <person name="Johannesson H."/>
        </authorList>
    </citation>
    <scope>NUCLEOTIDE SEQUENCE</scope>
    <source>
        <strain evidence="13">CBS 333.67</strain>
    </source>
</reference>
<protein>
    <recommendedName>
        <fullName evidence="12">CFEM domain-containing protein</fullName>
    </recommendedName>
</protein>
<dbReference type="GO" id="GO:0098552">
    <property type="term" value="C:side of membrane"/>
    <property type="evidence" value="ECO:0007669"/>
    <property type="project" value="UniProtKB-KW"/>
</dbReference>
<dbReference type="EMBL" id="JAUDZG010000001">
    <property type="protein sequence ID" value="KAK3310804.1"/>
    <property type="molecule type" value="Genomic_DNA"/>
</dbReference>
<evidence type="ECO:0000256" key="10">
    <source>
        <dbReference type="SAM" id="MobiDB-lite"/>
    </source>
</evidence>
<gene>
    <name evidence="13" type="ORF">B0T15DRAFT_507437</name>
</gene>
<organism evidence="13 14">
    <name type="scientific">Chaetomium strumarium</name>
    <dbReference type="NCBI Taxonomy" id="1170767"/>
    <lineage>
        <taxon>Eukaryota</taxon>
        <taxon>Fungi</taxon>
        <taxon>Dikarya</taxon>
        <taxon>Ascomycota</taxon>
        <taxon>Pezizomycotina</taxon>
        <taxon>Sordariomycetes</taxon>
        <taxon>Sordariomycetidae</taxon>
        <taxon>Sordariales</taxon>
        <taxon>Chaetomiaceae</taxon>
        <taxon>Chaetomium</taxon>
    </lineage>
</organism>
<evidence type="ECO:0000256" key="3">
    <source>
        <dbReference type="ARBA" id="ARBA00010031"/>
    </source>
</evidence>
<keyword evidence="5" id="KW-0336">GPI-anchor</keyword>
<feature type="region of interest" description="Disordered" evidence="10">
    <location>
        <begin position="356"/>
        <end position="416"/>
    </location>
</feature>
<feature type="region of interest" description="Disordered" evidence="10">
    <location>
        <begin position="667"/>
        <end position="686"/>
    </location>
</feature>
<comment type="similarity">
    <text evidence="3">Belongs to the RBT5 family.</text>
</comment>
<name>A0AAJ0M6K6_9PEZI</name>
<evidence type="ECO:0000256" key="8">
    <source>
        <dbReference type="ARBA" id="ARBA00023288"/>
    </source>
</evidence>
<dbReference type="GO" id="GO:0005576">
    <property type="term" value="C:extracellular region"/>
    <property type="evidence" value="ECO:0007669"/>
    <property type="project" value="UniProtKB-SubCell"/>
</dbReference>
<evidence type="ECO:0000256" key="11">
    <source>
        <dbReference type="SAM" id="SignalP"/>
    </source>
</evidence>
<dbReference type="GO" id="GO:0046872">
    <property type="term" value="F:metal ion binding"/>
    <property type="evidence" value="ECO:0007669"/>
    <property type="project" value="UniProtKB-UniRule"/>
</dbReference>
<feature type="compositionally biased region" description="Low complexity" evidence="10">
    <location>
        <begin position="206"/>
        <end position="239"/>
    </location>
</feature>
<evidence type="ECO:0000256" key="2">
    <source>
        <dbReference type="ARBA" id="ARBA00004613"/>
    </source>
</evidence>
<keyword evidence="7" id="KW-1015">Disulfide bond</keyword>
<feature type="compositionally biased region" description="Polar residues" evidence="10">
    <location>
        <begin position="241"/>
        <end position="277"/>
    </location>
</feature>
<dbReference type="Pfam" id="PF05730">
    <property type="entry name" value="CFEM"/>
    <property type="match status" value="1"/>
</dbReference>
<evidence type="ECO:0000256" key="5">
    <source>
        <dbReference type="ARBA" id="ARBA00022622"/>
    </source>
</evidence>
<dbReference type="Proteomes" id="UP001273166">
    <property type="component" value="Unassembled WGS sequence"/>
</dbReference>
<evidence type="ECO:0000256" key="6">
    <source>
        <dbReference type="ARBA" id="ARBA00022729"/>
    </source>
</evidence>
<reference evidence="13" key="1">
    <citation type="journal article" date="2023" name="Mol. Phylogenet. Evol.">
        <title>Genome-scale phylogeny and comparative genomics of the fungal order Sordariales.</title>
        <authorList>
            <person name="Hensen N."/>
            <person name="Bonometti L."/>
            <person name="Westerberg I."/>
            <person name="Brannstrom I.O."/>
            <person name="Guillou S."/>
            <person name="Cros-Aarteil S."/>
            <person name="Calhoun S."/>
            <person name="Haridas S."/>
            <person name="Kuo A."/>
            <person name="Mondo S."/>
            <person name="Pangilinan J."/>
            <person name="Riley R."/>
            <person name="LaButti K."/>
            <person name="Andreopoulos B."/>
            <person name="Lipzen A."/>
            <person name="Chen C."/>
            <person name="Yan M."/>
            <person name="Daum C."/>
            <person name="Ng V."/>
            <person name="Clum A."/>
            <person name="Steindorff A."/>
            <person name="Ohm R.A."/>
            <person name="Martin F."/>
            <person name="Silar P."/>
            <person name="Natvig D.O."/>
            <person name="Lalanne C."/>
            <person name="Gautier V."/>
            <person name="Ament-Velasquez S.L."/>
            <person name="Kruys A."/>
            <person name="Hutchinson M.I."/>
            <person name="Powell A.J."/>
            <person name="Barry K."/>
            <person name="Miller A.N."/>
            <person name="Grigoriev I.V."/>
            <person name="Debuchy R."/>
            <person name="Gladieux P."/>
            <person name="Hiltunen Thoren M."/>
            <person name="Johannesson H."/>
        </authorList>
    </citation>
    <scope>NUCLEOTIDE SEQUENCE</scope>
    <source>
        <strain evidence="13">CBS 333.67</strain>
    </source>
</reference>
<evidence type="ECO:0000256" key="1">
    <source>
        <dbReference type="ARBA" id="ARBA00004589"/>
    </source>
</evidence>
<keyword evidence="8" id="KW-0449">Lipoprotein</keyword>
<feature type="compositionally biased region" description="Polar residues" evidence="10">
    <location>
        <begin position="390"/>
        <end position="413"/>
    </location>
</feature>
<comment type="caution">
    <text evidence="13">The sequence shown here is derived from an EMBL/GenBank/DDBJ whole genome shotgun (WGS) entry which is preliminary data.</text>
</comment>
<feature type="region of interest" description="Disordered" evidence="10">
    <location>
        <begin position="474"/>
        <end position="498"/>
    </location>
</feature>